<dbReference type="GO" id="GO:0005743">
    <property type="term" value="C:mitochondrial inner membrane"/>
    <property type="evidence" value="ECO:0007669"/>
    <property type="project" value="TreeGrafter"/>
</dbReference>
<accession>A0AAU9RFX4</accession>
<keyword evidence="2" id="KW-1185">Reference proteome</keyword>
<proteinExistence type="predicted"/>
<evidence type="ECO:0000313" key="2">
    <source>
        <dbReference type="Proteomes" id="UP000836841"/>
    </source>
</evidence>
<dbReference type="EMBL" id="CAJVSB020000111">
    <property type="protein sequence ID" value="CAH2041660.1"/>
    <property type="molecule type" value="Genomic_DNA"/>
</dbReference>
<dbReference type="PANTHER" id="PTHR28106">
    <property type="entry name" value="MITOCHONDRIAL ATPASE COMPLEX SUBUNIT ATP10"/>
    <property type="match status" value="1"/>
</dbReference>
<evidence type="ECO:0000313" key="1">
    <source>
        <dbReference type="EMBL" id="CAH2041660.1"/>
    </source>
</evidence>
<gene>
    <name evidence="1" type="ORF">TAV2_LOCUS4497</name>
</gene>
<dbReference type="AlphaFoldDB" id="A0AAU9RFX4"/>
<dbReference type="PANTHER" id="PTHR28106:SF1">
    <property type="entry name" value="MITOCHONDRIAL ATPASE COMPLEX SUBUNIT ATP10"/>
    <property type="match status" value="1"/>
</dbReference>
<name>A0AAU9RFX4_THLAR</name>
<dbReference type="Pfam" id="PF05176">
    <property type="entry name" value="ATP-synt_10"/>
    <property type="match status" value="1"/>
</dbReference>
<comment type="caution">
    <text evidence="1">The sequence shown here is derived from an EMBL/GenBank/DDBJ whole genome shotgun (WGS) entry which is preliminary data.</text>
</comment>
<sequence>MLRIMRRSKPNEGKDVLQRQIVYSFGDNYYFRKELKILNLLTGYIFLLDNFGRIRWQGYGSATEEELSSMLSCTSFLLQEKDVAKASNTNLVGCWQFCTIGLH</sequence>
<organism evidence="1 2">
    <name type="scientific">Thlaspi arvense</name>
    <name type="common">Field penny-cress</name>
    <dbReference type="NCBI Taxonomy" id="13288"/>
    <lineage>
        <taxon>Eukaryota</taxon>
        <taxon>Viridiplantae</taxon>
        <taxon>Streptophyta</taxon>
        <taxon>Embryophyta</taxon>
        <taxon>Tracheophyta</taxon>
        <taxon>Spermatophyta</taxon>
        <taxon>Magnoliopsida</taxon>
        <taxon>eudicotyledons</taxon>
        <taxon>Gunneridae</taxon>
        <taxon>Pentapetalae</taxon>
        <taxon>rosids</taxon>
        <taxon>malvids</taxon>
        <taxon>Brassicales</taxon>
        <taxon>Brassicaceae</taxon>
        <taxon>Thlaspideae</taxon>
        <taxon>Thlaspi</taxon>
    </lineage>
</organism>
<dbReference type="InterPro" id="IPR007849">
    <property type="entry name" value="ATP10"/>
</dbReference>
<dbReference type="Proteomes" id="UP000836841">
    <property type="component" value="Unassembled WGS sequence"/>
</dbReference>
<reference evidence="1 2" key="1">
    <citation type="submission" date="2022-03" db="EMBL/GenBank/DDBJ databases">
        <authorList>
            <person name="Nunn A."/>
            <person name="Chopra R."/>
            <person name="Nunn A."/>
            <person name="Contreras Garrido A."/>
        </authorList>
    </citation>
    <scope>NUCLEOTIDE SEQUENCE [LARGE SCALE GENOMIC DNA]</scope>
</reference>
<dbReference type="GO" id="GO:0033615">
    <property type="term" value="P:mitochondrial proton-transporting ATP synthase complex assembly"/>
    <property type="evidence" value="ECO:0007669"/>
    <property type="project" value="TreeGrafter"/>
</dbReference>
<protein>
    <submittedName>
        <fullName evidence="1">Uncharacterized protein</fullName>
    </submittedName>
</protein>